<accession>A0A1L5F8S9</accession>
<evidence type="ECO:0000313" key="2">
    <source>
        <dbReference type="Proteomes" id="UP000184604"/>
    </source>
</evidence>
<dbReference type="AlphaFoldDB" id="A0A1L5F8S9"/>
<reference evidence="1 2" key="1">
    <citation type="submission" date="2016-12" db="EMBL/GenBank/DDBJ databases">
        <title>Complete genome sequence of Clostridium kluyveri JZZ isolated from the pit mud of a Chinese flavor liquor-making factory.</title>
        <authorList>
            <person name="Wang Y."/>
        </authorList>
    </citation>
    <scope>NUCLEOTIDE SEQUENCE [LARGE SCALE GENOMIC DNA]</scope>
    <source>
        <strain evidence="1 2">JZZ</strain>
    </source>
</reference>
<evidence type="ECO:0000313" key="1">
    <source>
        <dbReference type="EMBL" id="APM39418.1"/>
    </source>
</evidence>
<dbReference type="Proteomes" id="UP000184604">
    <property type="component" value="Chromosome"/>
</dbReference>
<gene>
    <name evidence="1" type="ORF">BS101_12030</name>
</gene>
<sequence length="76" mass="8324">MATAYSRGNLIKYVDNSWVYEDGVPISKEERPCIRCGSMPTREGYDACLGHIEGAISACCGHGVEEGYVKYESEGN</sequence>
<proteinExistence type="predicted"/>
<dbReference type="RefSeq" id="WP_073539042.1">
    <property type="nucleotide sequence ID" value="NZ_CP018335.1"/>
</dbReference>
<dbReference type="OrthoDB" id="3078522at2"/>
<protein>
    <submittedName>
        <fullName evidence="1">Uncharacterized protein</fullName>
    </submittedName>
</protein>
<organism evidence="1 2">
    <name type="scientific">Clostridium kluyveri</name>
    <dbReference type="NCBI Taxonomy" id="1534"/>
    <lineage>
        <taxon>Bacteria</taxon>
        <taxon>Bacillati</taxon>
        <taxon>Bacillota</taxon>
        <taxon>Clostridia</taxon>
        <taxon>Eubacteriales</taxon>
        <taxon>Clostridiaceae</taxon>
        <taxon>Clostridium</taxon>
    </lineage>
</organism>
<name>A0A1L5F8S9_CLOKL</name>
<dbReference type="EMBL" id="CP018335">
    <property type="protein sequence ID" value="APM39418.1"/>
    <property type="molecule type" value="Genomic_DNA"/>
</dbReference>